<reference evidence="8" key="1">
    <citation type="journal article" date="2023" name="Nat. Microbiol.">
        <title>Babesia duncani multi-omics identifies virulence factors and drug targets.</title>
        <authorList>
            <person name="Singh P."/>
            <person name="Lonardi S."/>
            <person name="Liang Q."/>
            <person name="Vydyam P."/>
            <person name="Khabirova E."/>
            <person name="Fang T."/>
            <person name="Gihaz S."/>
            <person name="Thekkiniath J."/>
            <person name="Munshi M."/>
            <person name="Abel S."/>
            <person name="Ciampossin L."/>
            <person name="Batugedara G."/>
            <person name="Gupta M."/>
            <person name="Lu X.M."/>
            <person name="Lenz T."/>
            <person name="Chakravarty S."/>
            <person name="Cornillot E."/>
            <person name="Hu Y."/>
            <person name="Ma W."/>
            <person name="Gonzalez L.M."/>
            <person name="Sanchez S."/>
            <person name="Estrada K."/>
            <person name="Sanchez-Flores A."/>
            <person name="Montero E."/>
            <person name="Harb O.S."/>
            <person name="Le Roch K.G."/>
            <person name="Mamoun C.B."/>
        </authorList>
    </citation>
    <scope>NUCLEOTIDE SEQUENCE</scope>
    <source>
        <strain evidence="8">WA1</strain>
    </source>
</reference>
<dbReference type="InterPro" id="IPR011335">
    <property type="entry name" value="Restrct_endonuc-II-like"/>
</dbReference>
<evidence type="ECO:0000256" key="4">
    <source>
        <dbReference type="ARBA" id="ARBA00023125"/>
    </source>
</evidence>
<evidence type="ECO:0000259" key="7">
    <source>
        <dbReference type="Pfam" id="PF03834"/>
    </source>
</evidence>
<evidence type="ECO:0000313" key="8">
    <source>
        <dbReference type="EMBL" id="KAK2198066.1"/>
    </source>
</evidence>
<proteinExistence type="inferred from homology"/>
<keyword evidence="5" id="KW-0234">DNA repair</keyword>
<comment type="subcellular location">
    <subcellularLocation>
        <location evidence="1">Nucleus</location>
    </subcellularLocation>
</comment>
<name>A0AAD9PNY9_9APIC</name>
<dbReference type="KEGG" id="bdw:94335369"/>
<evidence type="ECO:0000256" key="3">
    <source>
        <dbReference type="ARBA" id="ARBA00022763"/>
    </source>
</evidence>
<dbReference type="SUPFAM" id="SSF52980">
    <property type="entry name" value="Restriction endonuclease-like"/>
    <property type="match status" value="1"/>
</dbReference>
<evidence type="ECO:0000256" key="6">
    <source>
        <dbReference type="ARBA" id="ARBA00023242"/>
    </source>
</evidence>
<keyword evidence="8" id="KW-0255">Endonuclease</keyword>
<dbReference type="GeneID" id="94335369"/>
<dbReference type="SUPFAM" id="SSF47781">
    <property type="entry name" value="RuvA domain 2-like"/>
    <property type="match status" value="1"/>
</dbReference>
<keyword evidence="4" id="KW-0238">DNA-binding</keyword>
<dbReference type="GO" id="GO:0003684">
    <property type="term" value="F:damaged DNA binding"/>
    <property type="evidence" value="ECO:0007669"/>
    <property type="project" value="InterPro"/>
</dbReference>
<dbReference type="GO" id="GO:0006302">
    <property type="term" value="P:double-strand break repair"/>
    <property type="evidence" value="ECO:0007669"/>
    <property type="project" value="UniProtKB-ARBA"/>
</dbReference>
<sequence>MASGIGKKIEMSRNQRKNPILKYVKYLQLEEADIPFDYRISADISVLFLSLKYHRLNGGYIMSRLNALRSIRCRNPFIICQVDVADPGNMIAQLTIATFSLGYRILLSWSHMESAAILEMLYFNGNKGLEFISNKKQPTTHLQNVQHVLTCIKGINTNDAAAISKKFTTFKELIHCNESDLVTIPGLGKNKLQHIQQALRGSFF</sequence>
<dbReference type="Gene3D" id="3.40.50.10130">
    <property type="match status" value="1"/>
</dbReference>
<accession>A0AAD9PNY9</accession>
<comment type="caution">
    <text evidence="8">The sequence shown here is derived from an EMBL/GenBank/DDBJ whole genome shotgun (WGS) entry which is preliminary data.</text>
</comment>
<keyword evidence="3" id="KW-0227">DNA damage</keyword>
<feature type="domain" description="ERCC1-like central" evidence="7">
    <location>
        <begin position="9"/>
        <end position="121"/>
    </location>
</feature>
<dbReference type="AlphaFoldDB" id="A0AAD9PNY9"/>
<organism evidence="8 9">
    <name type="scientific">Babesia duncani</name>
    <dbReference type="NCBI Taxonomy" id="323732"/>
    <lineage>
        <taxon>Eukaryota</taxon>
        <taxon>Sar</taxon>
        <taxon>Alveolata</taxon>
        <taxon>Apicomplexa</taxon>
        <taxon>Aconoidasida</taxon>
        <taxon>Piroplasmida</taxon>
        <taxon>Babesiidae</taxon>
        <taxon>Babesia</taxon>
    </lineage>
</organism>
<evidence type="ECO:0000256" key="1">
    <source>
        <dbReference type="ARBA" id="ARBA00004123"/>
    </source>
</evidence>
<keyword evidence="9" id="KW-1185">Reference proteome</keyword>
<dbReference type="RefSeq" id="XP_067804908.1">
    <property type="nucleotide sequence ID" value="XM_067946117.1"/>
</dbReference>
<comment type="similarity">
    <text evidence="2">Belongs to the ERCC1/RAD10/SWI10 family.</text>
</comment>
<protein>
    <submittedName>
        <fullName evidence="8">Bifunctional RuvA domain 2-like/Restriction endonuclease type II-like/ERCC1-RAD10-SWI10 family</fullName>
    </submittedName>
</protein>
<dbReference type="InterPro" id="IPR047260">
    <property type="entry name" value="ERCC1-like_central_dom"/>
</dbReference>
<dbReference type="GO" id="GO:0070522">
    <property type="term" value="C:ERCC4-ERCC1 complex"/>
    <property type="evidence" value="ECO:0007669"/>
    <property type="project" value="TreeGrafter"/>
</dbReference>
<dbReference type="Pfam" id="PF03834">
    <property type="entry name" value="Rad10"/>
    <property type="match status" value="1"/>
</dbReference>
<keyword evidence="8" id="KW-0540">Nuclease</keyword>
<evidence type="ECO:0000313" key="9">
    <source>
        <dbReference type="Proteomes" id="UP001214638"/>
    </source>
</evidence>
<dbReference type="PANTHER" id="PTHR12749:SF0">
    <property type="entry name" value="DNA EXCISION REPAIR PROTEIN ERCC-1"/>
    <property type="match status" value="1"/>
</dbReference>
<evidence type="ECO:0000256" key="2">
    <source>
        <dbReference type="ARBA" id="ARBA00008283"/>
    </source>
</evidence>
<dbReference type="InterPro" id="IPR010994">
    <property type="entry name" value="RuvA_2-like"/>
</dbReference>
<dbReference type="GO" id="GO:0006312">
    <property type="term" value="P:mitotic recombination"/>
    <property type="evidence" value="ECO:0007669"/>
    <property type="project" value="TreeGrafter"/>
</dbReference>
<dbReference type="EMBL" id="JALLKP010000001">
    <property type="protein sequence ID" value="KAK2198066.1"/>
    <property type="molecule type" value="Genomic_DNA"/>
</dbReference>
<keyword evidence="6" id="KW-0539">Nucleus</keyword>
<gene>
    <name evidence="8" type="ORF">BdWA1_001071</name>
</gene>
<dbReference type="PANTHER" id="PTHR12749">
    <property type="entry name" value="EXCISION REPAIR CROSS-COMPLEMENTING 1 ERCC1"/>
    <property type="match status" value="1"/>
</dbReference>
<dbReference type="CDD" id="cd22325">
    <property type="entry name" value="ERCC1_C-like"/>
    <property type="match status" value="1"/>
</dbReference>
<dbReference type="InterPro" id="IPR004579">
    <property type="entry name" value="ERCC1/RAD10/SWI10"/>
</dbReference>
<dbReference type="Gene3D" id="1.10.150.20">
    <property type="entry name" value="5' to 3' exonuclease, C-terminal subdomain"/>
    <property type="match status" value="1"/>
</dbReference>
<dbReference type="Proteomes" id="UP001214638">
    <property type="component" value="Unassembled WGS sequence"/>
</dbReference>
<dbReference type="GO" id="GO:0003697">
    <property type="term" value="F:single-stranded DNA binding"/>
    <property type="evidence" value="ECO:0007669"/>
    <property type="project" value="TreeGrafter"/>
</dbReference>
<dbReference type="GO" id="GO:0004519">
    <property type="term" value="F:endonuclease activity"/>
    <property type="evidence" value="ECO:0007669"/>
    <property type="project" value="UniProtKB-KW"/>
</dbReference>
<dbReference type="Pfam" id="PF14520">
    <property type="entry name" value="HHH_5"/>
    <property type="match status" value="1"/>
</dbReference>
<dbReference type="GO" id="GO:0070914">
    <property type="term" value="P:UV-damage excision repair"/>
    <property type="evidence" value="ECO:0007669"/>
    <property type="project" value="TreeGrafter"/>
</dbReference>
<dbReference type="GO" id="GO:0000110">
    <property type="term" value="C:nucleotide-excision repair factor 1 complex"/>
    <property type="evidence" value="ECO:0007669"/>
    <property type="project" value="TreeGrafter"/>
</dbReference>
<evidence type="ECO:0000256" key="5">
    <source>
        <dbReference type="ARBA" id="ARBA00023204"/>
    </source>
</evidence>
<keyword evidence="8" id="KW-0378">Hydrolase</keyword>